<dbReference type="EMBL" id="AFOY02000004">
    <property type="protein sequence ID" value="EXF96348.1"/>
    <property type="molecule type" value="Genomic_DNA"/>
</dbReference>
<name>A0A010T0B4_PSEFL</name>
<dbReference type="PANTHER" id="PTHR20863">
    <property type="entry name" value="ACYL CARRIER PROTEIN"/>
    <property type="match status" value="1"/>
</dbReference>
<sequence length="85" mass="9695">MQGDELEIERQVIKVLSDYFPVGRRAIEASSRLVEDLYVDSINIVEVVMILNDVFDVELPQAEVAKWRVVNDICSLVVCSKTNLR</sequence>
<dbReference type="GO" id="GO:0005829">
    <property type="term" value="C:cytosol"/>
    <property type="evidence" value="ECO:0007669"/>
    <property type="project" value="TreeGrafter"/>
</dbReference>
<dbReference type="PROSITE" id="PS50075">
    <property type="entry name" value="CARRIER"/>
    <property type="match status" value="1"/>
</dbReference>
<evidence type="ECO:0000259" key="3">
    <source>
        <dbReference type="PROSITE" id="PS50075"/>
    </source>
</evidence>
<comment type="caution">
    <text evidence="4">The sequence shown here is derived from an EMBL/GenBank/DDBJ whole genome shotgun (WGS) entry which is preliminary data.</text>
</comment>
<dbReference type="InterPro" id="IPR003231">
    <property type="entry name" value="ACP"/>
</dbReference>
<gene>
    <name evidence="4" type="ORF">HK44_022860</name>
</gene>
<keyword evidence="2" id="KW-0597">Phosphoprotein</keyword>
<dbReference type="GO" id="GO:0000035">
    <property type="term" value="F:acyl binding"/>
    <property type="evidence" value="ECO:0007669"/>
    <property type="project" value="TreeGrafter"/>
</dbReference>
<dbReference type="Pfam" id="PF00550">
    <property type="entry name" value="PP-binding"/>
    <property type="match status" value="1"/>
</dbReference>
<dbReference type="GO" id="GO:0016020">
    <property type="term" value="C:membrane"/>
    <property type="evidence" value="ECO:0007669"/>
    <property type="project" value="GOC"/>
</dbReference>
<organism evidence="4 5">
    <name type="scientific">Pseudomonas fluorescens HK44</name>
    <dbReference type="NCBI Taxonomy" id="1042209"/>
    <lineage>
        <taxon>Bacteria</taxon>
        <taxon>Pseudomonadati</taxon>
        <taxon>Pseudomonadota</taxon>
        <taxon>Gammaproteobacteria</taxon>
        <taxon>Pseudomonadales</taxon>
        <taxon>Pseudomonadaceae</taxon>
        <taxon>Pseudomonas</taxon>
    </lineage>
</organism>
<dbReference type="Gene3D" id="1.10.1200.10">
    <property type="entry name" value="ACP-like"/>
    <property type="match status" value="1"/>
</dbReference>
<dbReference type="Proteomes" id="UP000022611">
    <property type="component" value="Unassembled WGS sequence"/>
</dbReference>
<dbReference type="SUPFAM" id="SSF47336">
    <property type="entry name" value="ACP-like"/>
    <property type="match status" value="1"/>
</dbReference>
<reference evidence="4 5" key="1">
    <citation type="journal article" date="2011" name="J. Bacteriol.">
        <title>Draft genome sequence of the polycyclic aromatic hydrocarbon-degrading, genetically engineered bioluminescent bioreporter Pseudomonas fluorescens HK44.</title>
        <authorList>
            <person name="Chauhan A."/>
            <person name="Layton A.C."/>
            <person name="Williams D.E."/>
            <person name="Smartt A.E."/>
            <person name="Ripp S."/>
            <person name="Karpinets T.V."/>
            <person name="Brown S.D."/>
            <person name="Sayler G.S."/>
        </authorList>
    </citation>
    <scope>NUCLEOTIDE SEQUENCE [LARGE SCALE GENOMIC DNA]</scope>
    <source>
        <strain evidence="4 5">HK44</strain>
    </source>
</reference>
<dbReference type="PANTHER" id="PTHR20863:SF76">
    <property type="entry name" value="CARRIER DOMAIN-CONTAINING PROTEIN"/>
    <property type="match status" value="1"/>
</dbReference>
<dbReference type="AlphaFoldDB" id="A0A010T0B4"/>
<protein>
    <recommendedName>
        <fullName evidence="3">Carrier domain-containing protein</fullName>
    </recommendedName>
</protein>
<dbReference type="OrthoDB" id="6906181at2"/>
<evidence type="ECO:0000313" key="4">
    <source>
        <dbReference type="EMBL" id="EXF96348.1"/>
    </source>
</evidence>
<evidence type="ECO:0000256" key="1">
    <source>
        <dbReference type="ARBA" id="ARBA00022450"/>
    </source>
</evidence>
<dbReference type="InterPro" id="IPR009081">
    <property type="entry name" value="PP-bd_ACP"/>
</dbReference>
<evidence type="ECO:0000256" key="2">
    <source>
        <dbReference type="ARBA" id="ARBA00022553"/>
    </source>
</evidence>
<keyword evidence="1" id="KW-0596">Phosphopantetheine</keyword>
<evidence type="ECO:0000313" key="5">
    <source>
        <dbReference type="Proteomes" id="UP000022611"/>
    </source>
</evidence>
<proteinExistence type="predicted"/>
<feature type="domain" description="Carrier" evidence="3">
    <location>
        <begin position="3"/>
        <end position="81"/>
    </location>
</feature>
<accession>A0A010T0B4</accession>
<dbReference type="GO" id="GO:0009245">
    <property type="term" value="P:lipid A biosynthetic process"/>
    <property type="evidence" value="ECO:0007669"/>
    <property type="project" value="TreeGrafter"/>
</dbReference>
<dbReference type="PATRIC" id="fig|1042209.11.peg.1113"/>
<dbReference type="HOGENOM" id="CLU_108696_5_1_6"/>
<dbReference type="InterPro" id="IPR036736">
    <property type="entry name" value="ACP-like_sf"/>
</dbReference>
<dbReference type="GO" id="GO:0000036">
    <property type="term" value="F:acyl carrier activity"/>
    <property type="evidence" value="ECO:0007669"/>
    <property type="project" value="TreeGrafter"/>
</dbReference>
<dbReference type="RefSeq" id="WP_019689504.1">
    <property type="nucleotide sequence ID" value="NZ_AFOY02000004.1"/>
</dbReference>